<evidence type="ECO:0000256" key="7">
    <source>
        <dbReference type="ARBA" id="ARBA00023136"/>
    </source>
</evidence>
<evidence type="ECO:0000256" key="8">
    <source>
        <dbReference type="SAM" id="Phobius"/>
    </source>
</evidence>
<dbReference type="SUPFAM" id="SSF90123">
    <property type="entry name" value="ABC transporter transmembrane region"/>
    <property type="match status" value="1"/>
</dbReference>
<dbReference type="SMART" id="SM00382">
    <property type="entry name" value="AAA"/>
    <property type="match status" value="1"/>
</dbReference>
<evidence type="ECO:0000256" key="2">
    <source>
        <dbReference type="ARBA" id="ARBA00022448"/>
    </source>
</evidence>
<dbReference type="InterPro" id="IPR039421">
    <property type="entry name" value="Type_1_exporter"/>
</dbReference>
<evidence type="ECO:0000313" key="12">
    <source>
        <dbReference type="Proteomes" id="UP000003240"/>
    </source>
</evidence>
<dbReference type="InterPro" id="IPR017871">
    <property type="entry name" value="ABC_transporter-like_CS"/>
</dbReference>
<comment type="caution">
    <text evidence="11">The sequence shown here is derived from an EMBL/GenBank/DDBJ whole genome shotgun (WGS) entry which is preliminary data.</text>
</comment>
<evidence type="ECO:0000259" key="9">
    <source>
        <dbReference type="PROSITE" id="PS50893"/>
    </source>
</evidence>
<dbReference type="GO" id="GO:0015421">
    <property type="term" value="F:ABC-type oligopeptide transporter activity"/>
    <property type="evidence" value="ECO:0007669"/>
    <property type="project" value="TreeGrafter"/>
</dbReference>
<reference evidence="11 12" key="1">
    <citation type="journal article" date="2011" name="EMBO J.">
        <title>Structural diversity of bacterial flagellar motors.</title>
        <authorList>
            <person name="Chen S."/>
            <person name="Beeby M."/>
            <person name="Murphy G.E."/>
            <person name="Leadbetter J.R."/>
            <person name="Hendrixson D.R."/>
            <person name="Briegel A."/>
            <person name="Li Z."/>
            <person name="Shi J."/>
            <person name="Tocheva E.I."/>
            <person name="Muller A."/>
            <person name="Dobro M.J."/>
            <person name="Jensen G.J."/>
        </authorList>
    </citation>
    <scope>NUCLEOTIDE SEQUENCE [LARGE SCALE GENOMIC DNA]</scope>
    <source>
        <strain evidence="11 12">DSM 6540</strain>
    </source>
</reference>
<accession>F7NME1</accession>
<keyword evidence="7 8" id="KW-0472">Membrane</keyword>
<evidence type="ECO:0000313" key="11">
    <source>
        <dbReference type="EMBL" id="EGO62786.1"/>
    </source>
</evidence>
<dbReference type="InterPro" id="IPR003439">
    <property type="entry name" value="ABC_transporter-like_ATP-bd"/>
</dbReference>
<dbReference type="Gene3D" id="3.40.50.300">
    <property type="entry name" value="P-loop containing nucleotide triphosphate hydrolases"/>
    <property type="match status" value="1"/>
</dbReference>
<feature type="transmembrane region" description="Helical" evidence="8">
    <location>
        <begin position="159"/>
        <end position="179"/>
    </location>
</feature>
<name>F7NME1_9FIRM</name>
<dbReference type="Gene3D" id="1.20.1560.10">
    <property type="entry name" value="ABC transporter type 1, transmembrane domain"/>
    <property type="match status" value="1"/>
</dbReference>
<dbReference type="EMBL" id="AFGF01000166">
    <property type="protein sequence ID" value="EGO62786.1"/>
    <property type="molecule type" value="Genomic_DNA"/>
</dbReference>
<feature type="transmembrane region" description="Helical" evidence="8">
    <location>
        <begin position="20"/>
        <end position="42"/>
    </location>
</feature>
<keyword evidence="5 11" id="KW-0067">ATP-binding</keyword>
<feature type="transmembrane region" description="Helical" evidence="8">
    <location>
        <begin position="232"/>
        <end position="253"/>
    </location>
</feature>
<dbReference type="InterPro" id="IPR011527">
    <property type="entry name" value="ABC1_TM_dom"/>
</dbReference>
<evidence type="ECO:0000256" key="3">
    <source>
        <dbReference type="ARBA" id="ARBA00022692"/>
    </source>
</evidence>
<organism evidence="11 12">
    <name type="scientific">Acetonema longum DSM 6540</name>
    <dbReference type="NCBI Taxonomy" id="1009370"/>
    <lineage>
        <taxon>Bacteria</taxon>
        <taxon>Bacillati</taxon>
        <taxon>Bacillota</taxon>
        <taxon>Negativicutes</taxon>
        <taxon>Acetonemataceae</taxon>
        <taxon>Acetonema</taxon>
    </lineage>
</organism>
<dbReference type="PROSITE" id="PS00211">
    <property type="entry name" value="ABC_TRANSPORTER_1"/>
    <property type="match status" value="1"/>
</dbReference>
<dbReference type="STRING" id="1009370.ALO_16232"/>
<feature type="domain" description="ABC transmembrane type-1" evidence="10">
    <location>
        <begin position="29"/>
        <end position="298"/>
    </location>
</feature>
<evidence type="ECO:0000256" key="1">
    <source>
        <dbReference type="ARBA" id="ARBA00004651"/>
    </source>
</evidence>
<feature type="transmembrane region" description="Helical" evidence="8">
    <location>
        <begin position="54"/>
        <end position="82"/>
    </location>
</feature>
<dbReference type="FunFam" id="3.40.50.300:FF:000287">
    <property type="entry name" value="Multidrug ABC transporter ATP-binding protein"/>
    <property type="match status" value="1"/>
</dbReference>
<gene>
    <name evidence="11" type="ORF">ALO_16232</name>
</gene>
<dbReference type="RefSeq" id="WP_004097588.1">
    <property type="nucleotide sequence ID" value="NZ_AFGF01000166.1"/>
</dbReference>
<dbReference type="AlphaFoldDB" id="F7NME1"/>
<evidence type="ECO:0000256" key="5">
    <source>
        <dbReference type="ARBA" id="ARBA00022840"/>
    </source>
</evidence>
<sequence length="574" mass="63716">MIGTIRLLLGKDIRRLWPPIGLMMLDALISMVFYGVLYLLILDLMNATFSLHKLGLYTLVLLAAFLLRCAATATGYTMYHVLGSDIIKTMRLNLGNHLKNLYLGYFDKNSMGHLLGVMTHDVADFERVITHYMGDLIKAVFLSVYLVAVAFWIDYRLALVQLTFILGGLLILWAASRVVTRLGIRKRRVIGQVVSRIVEYISGIRVFKAFNQTGSRFQRLEQSFRSFKRESIILEAGIAPFVMVFAILADLGFPLVMISGAGLLLEQTLTKELFVIFLIQSLALSNVLKAFSGQYHEFRYFELAARRLVDTYARPEIGFAAEALPPERYDIEFRDVSFAYEPGTPVLKNIRFVAKEGTTTALVGSSGSGKTTVTSLIARFWDVTSGRIFIGGRDIRDLNPDRLLAKISMVFQDVYLLNDTIYNNIKIGAPDAGREEVIRAAELAHCRQFIEKLPGGFDTLVGEGGSTLSGGEKQRLSIARAIIKNAPIVLLDEATASLDADNEHEIHRSLQQLTTGKTVVVIAHRLNTIRDADQIIVLEEGGIAEKGSHRELLAGGGAYCRMVGTLAAAKSWKI</sequence>
<keyword evidence="6 8" id="KW-1133">Transmembrane helix</keyword>
<proteinExistence type="predicted"/>
<keyword evidence="3 8" id="KW-0812">Transmembrane</keyword>
<dbReference type="InterPro" id="IPR036640">
    <property type="entry name" value="ABC1_TM_sf"/>
</dbReference>
<evidence type="ECO:0000259" key="10">
    <source>
        <dbReference type="PROSITE" id="PS50929"/>
    </source>
</evidence>
<dbReference type="GO" id="GO:0016887">
    <property type="term" value="F:ATP hydrolysis activity"/>
    <property type="evidence" value="ECO:0007669"/>
    <property type="project" value="InterPro"/>
</dbReference>
<dbReference type="OrthoDB" id="9762778at2"/>
<dbReference type="PANTHER" id="PTHR43394">
    <property type="entry name" value="ATP-DEPENDENT PERMEASE MDL1, MITOCHONDRIAL"/>
    <property type="match status" value="1"/>
</dbReference>
<comment type="subcellular location">
    <subcellularLocation>
        <location evidence="1">Cell membrane</location>
        <topology evidence="1">Multi-pass membrane protein</topology>
    </subcellularLocation>
</comment>
<protein>
    <submittedName>
        <fullName evidence="11">ABC transporter ATP-binding/permease protein</fullName>
    </submittedName>
</protein>
<dbReference type="PANTHER" id="PTHR43394:SF1">
    <property type="entry name" value="ATP-BINDING CASSETTE SUB-FAMILY B MEMBER 10, MITOCHONDRIAL"/>
    <property type="match status" value="1"/>
</dbReference>
<dbReference type="PROSITE" id="PS50929">
    <property type="entry name" value="ABC_TM1F"/>
    <property type="match status" value="1"/>
</dbReference>
<evidence type="ECO:0000256" key="4">
    <source>
        <dbReference type="ARBA" id="ARBA00022741"/>
    </source>
</evidence>
<feature type="transmembrane region" description="Helical" evidence="8">
    <location>
        <begin position="136"/>
        <end position="153"/>
    </location>
</feature>
<dbReference type="GO" id="GO:0005886">
    <property type="term" value="C:plasma membrane"/>
    <property type="evidence" value="ECO:0007669"/>
    <property type="project" value="UniProtKB-SubCell"/>
</dbReference>
<feature type="domain" description="ABC transporter" evidence="9">
    <location>
        <begin position="331"/>
        <end position="565"/>
    </location>
</feature>
<dbReference type="InterPro" id="IPR003593">
    <property type="entry name" value="AAA+_ATPase"/>
</dbReference>
<dbReference type="GO" id="GO:0005524">
    <property type="term" value="F:ATP binding"/>
    <property type="evidence" value="ECO:0007669"/>
    <property type="project" value="UniProtKB-KW"/>
</dbReference>
<dbReference type="SUPFAM" id="SSF52540">
    <property type="entry name" value="P-loop containing nucleoside triphosphate hydrolases"/>
    <property type="match status" value="1"/>
</dbReference>
<dbReference type="PROSITE" id="PS50893">
    <property type="entry name" value="ABC_TRANSPORTER_2"/>
    <property type="match status" value="1"/>
</dbReference>
<dbReference type="Pfam" id="PF00005">
    <property type="entry name" value="ABC_tran"/>
    <property type="match status" value="1"/>
</dbReference>
<dbReference type="InterPro" id="IPR027417">
    <property type="entry name" value="P-loop_NTPase"/>
</dbReference>
<dbReference type="eggNOG" id="COG1132">
    <property type="taxonomic scope" value="Bacteria"/>
</dbReference>
<dbReference type="Proteomes" id="UP000003240">
    <property type="component" value="Unassembled WGS sequence"/>
</dbReference>
<evidence type="ECO:0000256" key="6">
    <source>
        <dbReference type="ARBA" id="ARBA00022989"/>
    </source>
</evidence>
<keyword evidence="12" id="KW-1185">Reference proteome</keyword>
<dbReference type="Pfam" id="PF00664">
    <property type="entry name" value="ABC_membrane"/>
    <property type="match status" value="1"/>
</dbReference>
<keyword evidence="4" id="KW-0547">Nucleotide-binding</keyword>
<keyword evidence="2" id="KW-0813">Transport</keyword>